<evidence type="ECO:0000313" key="6">
    <source>
        <dbReference type="EMBL" id="QGZ99882.1"/>
    </source>
</evidence>
<organism evidence="6 7">
    <name type="scientific">Dehalobacter restrictus</name>
    <dbReference type="NCBI Taxonomy" id="55583"/>
    <lineage>
        <taxon>Bacteria</taxon>
        <taxon>Bacillati</taxon>
        <taxon>Bacillota</taxon>
        <taxon>Clostridia</taxon>
        <taxon>Eubacteriales</taxon>
        <taxon>Desulfitobacteriaceae</taxon>
        <taxon>Dehalobacter</taxon>
    </lineage>
</organism>
<keyword evidence="2" id="KW-0645">Protease</keyword>
<dbReference type="EMBL" id="CP046996">
    <property type="protein sequence ID" value="QGZ99882.1"/>
    <property type="molecule type" value="Genomic_DNA"/>
</dbReference>
<dbReference type="InterPro" id="IPR004635">
    <property type="entry name" value="Pept_S49_SppA"/>
</dbReference>
<reference evidence="6 7" key="1">
    <citation type="submission" date="2019-12" db="EMBL/GenBank/DDBJ databases">
        <title>Sequence classification of anaerobic respiratory reductive dehalogenases: First we see many, then we see few.</title>
        <authorList>
            <person name="Molenda O."/>
            <person name="Puentes Jacome L.A."/>
            <person name="Cao X."/>
            <person name="Nesbo C.L."/>
            <person name="Tang S."/>
            <person name="Morson N."/>
            <person name="Patron J."/>
            <person name="Lomheim L."/>
            <person name="Wishart D.S."/>
            <person name="Edwards E.A."/>
        </authorList>
    </citation>
    <scope>NUCLEOTIDE SEQUENCE [LARGE SCALE GENOMIC DNA]</scope>
    <source>
        <strain evidence="6 7">12DCA</strain>
    </source>
</reference>
<evidence type="ECO:0000313" key="7">
    <source>
        <dbReference type="Proteomes" id="UP000430508"/>
    </source>
</evidence>
<dbReference type="InterPro" id="IPR029045">
    <property type="entry name" value="ClpP/crotonase-like_dom_sf"/>
</dbReference>
<dbReference type="AlphaFoldDB" id="A0A857DGD8"/>
<accession>A0A857DGD8</accession>
<dbReference type="RefSeq" id="WP_015044428.1">
    <property type="nucleotide sequence ID" value="NZ_CP046996.1"/>
</dbReference>
<dbReference type="CDD" id="cd07023">
    <property type="entry name" value="S49_Sppa_N_C"/>
    <property type="match status" value="1"/>
</dbReference>
<dbReference type="GO" id="GO:0008236">
    <property type="term" value="F:serine-type peptidase activity"/>
    <property type="evidence" value="ECO:0007669"/>
    <property type="project" value="UniProtKB-KW"/>
</dbReference>
<dbReference type="Pfam" id="PF01343">
    <property type="entry name" value="Peptidase_S49"/>
    <property type="match status" value="1"/>
</dbReference>
<evidence type="ECO:0000256" key="3">
    <source>
        <dbReference type="ARBA" id="ARBA00022801"/>
    </source>
</evidence>
<dbReference type="InterPro" id="IPR002142">
    <property type="entry name" value="Peptidase_S49"/>
</dbReference>
<dbReference type="PANTHER" id="PTHR42987:SF7">
    <property type="entry name" value="SIGNAL PEPTIDE PEPTIDASE SPPA-RELATED"/>
    <property type="match status" value="1"/>
</dbReference>
<evidence type="ECO:0000259" key="5">
    <source>
        <dbReference type="Pfam" id="PF01343"/>
    </source>
</evidence>
<dbReference type="SUPFAM" id="SSF52096">
    <property type="entry name" value="ClpP/crotonase"/>
    <property type="match status" value="1"/>
</dbReference>
<name>A0A857DGD8_9FIRM</name>
<proteinExistence type="inferred from homology"/>
<evidence type="ECO:0000256" key="2">
    <source>
        <dbReference type="ARBA" id="ARBA00022670"/>
    </source>
</evidence>
<evidence type="ECO:0000256" key="4">
    <source>
        <dbReference type="ARBA" id="ARBA00022825"/>
    </source>
</evidence>
<dbReference type="Proteomes" id="UP000430508">
    <property type="component" value="Chromosome"/>
</dbReference>
<dbReference type="GO" id="GO:0006508">
    <property type="term" value="P:proteolysis"/>
    <property type="evidence" value="ECO:0007669"/>
    <property type="project" value="UniProtKB-KW"/>
</dbReference>
<keyword evidence="4" id="KW-0720">Serine protease</keyword>
<evidence type="ECO:0000256" key="1">
    <source>
        <dbReference type="ARBA" id="ARBA00008683"/>
    </source>
</evidence>
<protein>
    <submittedName>
        <fullName evidence="6">Signal peptide peptidase SppA</fullName>
    </submittedName>
</protein>
<dbReference type="InterPro" id="IPR047272">
    <property type="entry name" value="S49_SppA_C"/>
</dbReference>
<dbReference type="NCBIfam" id="TIGR00706">
    <property type="entry name" value="SppA_dom"/>
    <property type="match status" value="1"/>
</dbReference>
<sequence>MNKKRWISIAVIVVLLVIYVQTDVISGGTNMGKLEKSLLPSEPSFTTGTYQEGTGKTIALINVNGTIQSGTDSLSSTDTYNHQIFLQEIEDAFTNPEIQAVVLAVDSPGGGVYESDEIYQKLISLKERYPKPLVVSMGTLAASGGYFISMPADEILATRDTLTGSIGVIMSTYNYSELAKKLGVEEIVFKSGKNKDIMNPMREATEEEKQIMQGIIDEYYGYFVDAVAKGRKMDRQAVIKVADGRVYTATQAKSLGLIDQIGDLDGAIAEAAKMINESDPTVIQYQNETLFNLNRLFSMVSPQLDFLGIKQNLQDSAAPTVMYLYR</sequence>
<dbReference type="Gene3D" id="3.90.226.10">
    <property type="entry name" value="2-enoyl-CoA Hydratase, Chain A, domain 1"/>
    <property type="match status" value="2"/>
</dbReference>
<gene>
    <name evidence="6" type="primary">sppA</name>
    <name evidence="6" type="ORF">GQ588_04090</name>
</gene>
<feature type="domain" description="Peptidase S49" evidence="5">
    <location>
        <begin position="130"/>
        <end position="273"/>
    </location>
</feature>
<dbReference type="PANTHER" id="PTHR42987">
    <property type="entry name" value="PEPTIDASE S49"/>
    <property type="match status" value="1"/>
</dbReference>
<comment type="similarity">
    <text evidence="1">Belongs to the peptidase S49 family.</text>
</comment>
<keyword evidence="3" id="KW-0378">Hydrolase</keyword>